<evidence type="ECO:0000313" key="2">
    <source>
        <dbReference type="Proteomes" id="UP000252519"/>
    </source>
</evidence>
<accession>A0A368G806</accession>
<protein>
    <submittedName>
        <fullName evidence="1">Uncharacterized protein</fullName>
    </submittedName>
</protein>
<dbReference type="AlphaFoldDB" id="A0A368G806"/>
<organism evidence="1 2">
    <name type="scientific">Ancylostoma caninum</name>
    <name type="common">Dog hookworm</name>
    <dbReference type="NCBI Taxonomy" id="29170"/>
    <lineage>
        <taxon>Eukaryota</taxon>
        <taxon>Metazoa</taxon>
        <taxon>Ecdysozoa</taxon>
        <taxon>Nematoda</taxon>
        <taxon>Chromadorea</taxon>
        <taxon>Rhabditida</taxon>
        <taxon>Rhabditina</taxon>
        <taxon>Rhabditomorpha</taxon>
        <taxon>Strongyloidea</taxon>
        <taxon>Ancylostomatidae</taxon>
        <taxon>Ancylostomatinae</taxon>
        <taxon>Ancylostoma</taxon>
    </lineage>
</organism>
<proteinExistence type="predicted"/>
<dbReference type="Proteomes" id="UP000252519">
    <property type="component" value="Unassembled WGS sequence"/>
</dbReference>
<keyword evidence="2" id="KW-1185">Reference proteome</keyword>
<gene>
    <name evidence="1" type="ORF">ANCCAN_13514</name>
</gene>
<name>A0A368G806_ANCCA</name>
<comment type="caution">
    <text evidence="1">The sequence shown here is derived from an EMBL/GenBank/DDBJ whole genome shotgun (WGS) entry which is preliminary data.</text>
</comment>
<dbReference type="OrthoDB" id="10002886at2759"/>
<sequence>MHFKSRYLTPSISETGKSAIARRPAEHPAGVRQRVGLNPCARVLETCDTGVAAADRSVDSAIGNGELDKDSLSRALCILIAKVDRFYSKVGHELNLRSLRELCIAMTSASENRIFYSGKKAPALTPATNLLTRISEVLSPLGNRPLVHQMLLWPTVCAHFVQVASCPDESSIGVTALSDAISSLILSESQGLCFNQMLIAPFQVS</sequence>
<evidence type="ECO:0000313" key="1">
    <source>
        <dbReference type="EMBL" id="RCN40544.1"/>
    </source>
</evidence>
<dbReference type="STRING" id="29170.A0A368G806"/>
<reference evidence="1 2" key="1">
    <citation type="submission" date="2014-10" db="EMBL/GenBank/DDBJ databases">
        <title>Draft genome of the hookworm Ancylostoma caninum.</title>
        <authorList>
            <person name="Mitreva M."/>
        </authorList>
    </citation>
    <scope>NUCLEOTIDE SEQUENCE [LARGE SCALE GENOMIC DNA]</scope>
    <source>
        <strain evidence="1 2">Baltimore</strain>
    </source>
</reference>
<dbReference type="EMBL" id="JOJR01000280">
    <property type="protein sequence ID" value="RCN40544.1"/>
    <property type="molecule type" value="Genomic_DNA"/>
</dbReference>